<dbReference type="InterPro" id="IPR003663">
    <property type="entry name" value="Sugar/inositol_transpt"/>
</dbReference>
<evidence type="ECO:0000256" key="1">
    <source>
        <dbReference type="ARBA" id="ARBA00004141"/>
    </source>
</evidence>
<dbReference type="GO" id="GO:0016020">
    <property type="term" value="C:membrane"/>
    <property type="evidence" value="ECO:0007669"/>
    <property type="project" value="UniProtKB-SubCell"/>
</dbReference>
<dbReference type="InterPro" id="IPR020846">
    <property type="entry name" value="MFS_dom"/>
</dbReference>
<name>A0AAW1TA85_9CHLO</name>
<accession>A0AAW1TA85</accession>
<evidence type="ECO:0000256" key="9">
    <source>
        <dbReference type="SAM" id="Phobius"/>
    </source>
</evidence>
<feature type="transmembrane region" description="Helical" evidence="9">
    <location>
        <begin position="87"/>
        <end position="114"/>
    </location>
</feature>
<dbReference type="InterPro" id="IPR036259">
    <property type="entry name" value="MFS_trans_sf"/>
</dbReference>
<feature type="transmembrane region" description="Helical" evidence="9">
    <location>
        <begin position="184"/>
        <end position="202"/>
    </location>
</feature>
<dbReference type="NCBIfam" id="TIGR00879">
    <property type="entry name" value="SP"/>
    <property type="match status" value="1"/>
</dbReference>
<comment type="subcellular location">
    <subcellularLocation>
        <location evidence="1">Membrane</location>
        <topology evidence="1">Multi-pass membrane protein</topology>
    </subcellularLocation>
</comment>
<organism evidence="11 12">
    <name type="scientific">Apatococcus fuscideae</name>
    <dbReference type="NCBI Taxonomy" id="2026836"/>
    <lineage>
        <taxon>Eukaryota</taxon>
        <taxon>Viridiplantae</taxon>
        <taxon>Chlorophyta</taxon>
        <taxon>core chlorophytes</taxon>
        <taxon>Trebouxiophyceae</taxon>
        <taxon>Chlorellales</taxon>
        <taxon>Chlorellaceae</taxon>
        <taxon>Apatococcus</taxon>
    </lineage>
</organism>
<dbReference type="AlphaFoldDB" id="A0AAW1TA85"/>
<dbReference type="PROSITE" id="PS50850">
    <property type="entry name" value="MFS"/>
    <property type="match status" value="1"/>
</dbReference>
<evidence type="ECO:0000313" key="11">
    <source>
        <dbReference type="EMBL" id="KAK9866017.1"/>
    </source>
</evidence>
<feature type="transmembrane region" description="Helical" evidence="9">
    <location>
        <begin position="469"/>
        <end position="488"/>
    </location>
</feature>
<dbReference type="Pfam" id="PF00083">
    <property type="entry name" value="Sugar_tr"/>
    <property type="match status" value="1"/>
</dbReference>
<dbReference type="PANTHER" id="PTHR48023:SF4">
    <property type="entry name" value="D-XYLOSE-PROTON SYMPORTER-LIKE 2"/>
    <property type="match status" value="1"/>
</dbReference>
<dbReference type="GO" id="GO:1904659">
    <property type="term" value="P:D-glucose transmembrane transport"/>
    <property type="evidence" value="ECO:0007669"/>
    <property type="project" value="UniProtKB-ARBA"/>
</dbReference>
<comment type="similarity">
    <text evidence="2 7">Belongs to the major facilitator superfamily. Sugar transporter (TC 2.A.1.1) family.</text>
</comment>
<evidence type="ECO:0000256" key="6">
    <source>
        <dbReference type="ARBA" id="ARBA00023136"/>
    </source>
</evidence>
<feature type="region of interest" description="Disordered" evidence="8">
    <location>
        <begin position="1"/>
        <end position="38"/>
    </location>
</feature>
<keyword evidence="4 9" id="KW-0812">Transmembrane</keyword>
<evidence type="ECO:0000256" key="4">
    <source>
        <dbReference type="ARBA" id="ARBA00022692"/>
    </source>
</evidence>
<dbReference type="InterPro" id="IPR050820">
    <property type="entry name" value="MFS_Sugar_Transporter"/>
</dbReference>
<evidence type="ECO:0000256" key="2">
    <source>
        <dbReference type="ARBA" id="ARBA00010992"/>
    </source>
</evidence>
<dbReference type="SUPFAM" id="SSF103473">
    <property type="entry name" value="MFS general substrate transporter"/>
    <property type="match status" value="1"/>
</dbReference>
<dbReference type="FunFam" id="1.20.1250.20:FF:000118">
    <property type="entry name" value="D-xylose-proton symporter-like 3, chloroplastic"/>
    <property type="match status" value="1"/>
</dbReference>
<dbReference type="GO" id="GO:0005737">
    <property type="term" value="C:cytoplasm"/>
    <property type="evidence" value="ECO:0007669"/>
    <property type="project" value="UniProtKB-ARBA"/>
</dbReference>
<dbReference type="CDD" id="cd17362">
    <property type="entry name" value="MFS_GLUT10_12_Class3_like"/>
    <property type="match status" value="1"/>
</dbReference>
<evidence type="ECO:0000256" key="5">
    <source>
        <dbReference type="ARBA" id="ARBA00022989"/>
    </source>
</evidence>
<dbReference type="Proteomes" id="UP001485043">
    <property type="component" value="Unassembled WGS sequence"/>
</dbReference>
<keyword evidence="5 9" id="KW-1133">Transmembrane helix</keyword>
<dbReference type="PROSITE" id="PS00216">
    <property type="entry name" value="SUGAR_TRANSPORT_1"/>
    <property type="match status" value="1"/>
</dbReference>
<dbReference type="PRINTS" id="PR00171">
    <property type="entry name" value="SUGRTRNSPORT"/>
</dbReference>
<feature type="transmembrane region" description="Helical" evidence="9">
    <location>
        <begin position="404"/>
        <end position="426"/>
    </location>
</feature>
<keyword evidence="12" id="KW-1185">Reference proteome</keyword>
<dbReference type="Gene3D" id="1.20.1250.20">
    <property type="entry name" value="MFS general substrate transporter like domains"/>
    <property type="match status" value="1"/>
</dbReference>
<protein>
    <recommendedName>
        <fullName evidence="10">Major facilitator superfamily (MFS) profile domain-containing protein</fullName>
    </recommendedName>
</protein>
<reference evidence="11 12" key="1">
    <citation type="journal article" date="2024" name="Nat. Commun.">
        <title>Phylogenomics reveals the evolutionary origins of lichenization in chlorophyte algae.</title>
        <authorList>
            <person name="Puginier C."/>
            <person name="Libourel C."/>
            <person name="Otte J."/>
            <person name="Skaloud P."/>
            <person name="Haon M."/>
            <person name="Grisel S."/>
            <person name="Petersen M."/>
            <person name="Berrin J.G."/>
            <person name="Delaux P.M."/>
            <person name="Dal Grande F."/>
            <person name="Keller J."/>
        </authorList>
    </citation>
    <scope>NUCLEOTIDE SEQUENCE [LARGE SCALE GENOMIC DNA]</scope>
    <source>
        <strain evidence="11 12">SAG 2523</strain>
    </source>
</reference>
<feature type="transmembrane region" description="Helical" evidence="9">
    <location>
        <begin position="126"/>
        <end position="147"/>
    </location>
</feature>
<keyword evidence="6 9" id="KW-0472">Membrane</keyword>
<comment type="caution">
    <text evidence="11">The sequence shown here is derived from an EMBL/GenBank/DDBJ whole genome shotgun (WGS) entry which is preliminary data.</text>
</comment>
<proteinExistence type="inferred from homology"/>
<dbReference type="InterPro" id="IPR005829">
    <property type="entry name" value="Sugar_transporter_CS"/>
</dbReference>
<dbReference type="PANTHER" id="PTHR48023">
    <property type="entry name" value="D-XYLOSE-PROTON SYMPORTER-LIKE 2"/>
    <property type="match status" value="1"/>
</dbReference>
<feature type="transmembrane region" description="Helical" evidence="9">
    <location>
        <begin position="153"/>
        <end position="172"/>
    </location>
</feature>
<evidence type="ECO:0000256" key="8">
    <source>
        <dbReference type="SAM" id="MobiDB-lite"/>
    </source>
</evidence>
<dbReference type="PROSITE" id="PS00217">
    <property type="entry name" value="SUGAR_TRANSPORT_2"/>
    <property type="match status" value="1"/>
</dbReference>
<feature type="transmembrane region" description="Helical" evidence="9">
    <location>
        <begin position="370"/>
        <end position="392"/>
    </location>
</feature>
<dbReference type="InterPro" id="IPR005828">
    <property type="entry name" value="MFS_sugar_transport-like"/>
</dbReference>
<feature type="domain" description="Major facilitator superfamily (MFS) profile" evidence="10">
    <location>
        <begin position="52"/>
        <end position="492"/>
    </location>
</feature>
<evidence type="ECO:0000256" key="7">
    <source>
        <dbReference type="RuleBase" id="RU003346"/>
    </source>
</evidence>
<evidence type="ECO:0000259" key="10">
    <source>
        <dbReference type="PROSITE" id="PS50850"/>
    </source>
</evidence>
<gene>
    <name evidence="11" type="ORF">WJX84_005264</name>
</gene>
<keyword evidence="3 7" id="KW-0813">Transport</keyword>
<feature type="transmembrane region" description="Helical" evidence="9">
    <location>
        <begin position="214"/>
        <end position="233"/>
    </location>
</feature>
<evidence type="ECO:0000256" key="3">
    <source>
        <dbReference type="ARBA" id="ARBA00022448"/>
    </source>
</evidence>
<sequence>MPASPRVSPRLAQEIGDRSSRTPSYTQLQASPSEAATQEQDQPIDWIITSLLFLFPALGGLLFGYDIGATSGAIVSLKSAATSGTTWYALSSLQSGLAVSAGLLGALAGSGGAFAFGEKLGRRRELLLASVCYGVATLLTCTAGGYAQLIVGRVIYGLGIGFAMHAAPAYIAETTPARVRGLLISLKEGMIVVGILLGYLASSQFIDSVGGWRYMYGLSLLPAVMLGAGMLWLPESPRWLLLSGASEEVATADCCRTRGQYGRDEGAVRGEVAEMAATMQASRRSTDEAGFAALFSGRNLRPLTIGMSLMLFQQITGQPSVLYYATEIFEKAGFASQADASKVSVGLGFFKLVMTGLAVLTVDSWGRRPLLLLGVSLLTVALVALSAVNSFLPASSPTATWTSVVALLLYVGAYQASFGPISWLMVGEVFPLAVRGPAAALASLTNFGSNFLVSLVLPTVQDNLGLGLTYAIFAGIGLVSLVTIYNIVPETRGKTLEEIEALWDKDE</sequence>
<dbReference type="GO" id="GO:0022857">
    <property type="term" value="F:transmembrane transporter activity"/>
    <property type="evidence" value="ECO:0007669"/>
    <property type="project" value="InterPro"/>
</dbReference>
<feature type="transmembrane region" description="Helical" evidence="9">
    <location>
        <begin position="46"/>
        <end position="67"/>
    </location>
</feature>
<dbReference type="EMBL" id="JALJOV010000197">
    <property type="protein sequence ID" value="KAK9866017.1"/>
    <property type="molecule type" value="Genomic_DNA"/>
</dbReference>
<evidence type="ECO:0000313" key="12">
    <source>
        <dbReference type="Proteomes" id="UP001485043"/>
    </source>
</evidence>
<feature type="compositionally biased region" description="Polar residues" evidence="8">
    <location>
        <begin position="21"/>
        <end position="38"/>
    </location>
</feature>